<evidence type="ECO:0000313" key="3">
    <source>
        <dbReference type="Proteomes" id="UP000191522"/>
    </source>
</evidence>
<organism evidence="2 3">
    <name type="scientific">Penicillium decumbens</name>
    <dbReference type="NCBI Taxonomy" id="69771"/>
    <lineage>
        <taxon>Eukaryota</taxon>
        <taxon>Fungi</taxon>
        <taxon>Dikarya</taxon>
        <taxon>Ascomycota</taxon>
        <taxon>Pezizomycotina</taxon>
        <taxon>Eurotiomycetes</taxon>
        <taxon>Eurotiomycetidae</taxon>
        <taxon>Eurotiales</taxon>
        <taxon>Aspergillaceae</taxon>
        <taxon>Penicillium</taxon>
    </lineage>
</organism>
<feature type="region of interest" description="Disordered" evidence="1">
    <location>
        <begin position="1"/>
        <end position="25"/>
    </location>
</feature>
<dbReference type="AlphaFoldDB" id="A0A1V6NNP9"/>
<dbReference type="EMBL" id="MDYL01000058">
    <property type="protein sequence ID" value="OQD66270.1"/>
    <property type="molecule type" value="Genomic_DNA"/>
</dbReference>
<feature type="compositionally biased region" description="Basic and acidic residues" evidence="1">
    <location>
        <begin position="16"/>
        <end position="25"/>
    </location>
</feature>
<evidence type="ECO:0000313" key="2">
    <source>
        <dbReference type="EMBL" id="OQD66270.1"/>
    </source>
</evidence>
<keyword evidence="3" id="KW-1185">Reference proteome</keyword>
<accession>A0A1V6NNP9</accession>
<comment type="caution">
    <text evidence="2">The sequence shown here is derived from an EMBL/GenBank/DDBJ whole genome shotgun (WGS) entry which is preliminary data.</text>
</comment>
<feature type="compositionally biased region" description="Low complexity" evidence="1">
    <location>
        <begin position="1"/>
        <end position="15"/>
    </location>
</feature>
<reference evidence="3" key="1">
    <citation type="journal article" date="2017" name="Nat. Microbiol.">
        <title>Global analysis of biosynthetic gene clusters reveals vast potential of secondary metabolite production in Penicillium species.</title>
        <authorList>
            <person name="Nielsen J.C."/>
            <person name="Grijseels S."/>
            <person name="Prigent S."/>
            <person name="Ji B."/>
            <person name="Dainat J."/>
            <person name="Nielsen K.F."/>
            <person name="Frisvad J.C."/>
            <person name="Workman M."/>
            <person name="Nielsen J."/>
        </authorList>
    </citation>
    <scope>NUCLEOTIDE SEQUENCE [LARGE SCALE GENOMIC DNA]</scope>
    <source>
        <strain evidence="3">IBT 11843</strain>
    </source>
</reference>
<name>A0A1V6NNP9_PENDC</name>
<dbReference type="Proteomes" id="UP000191522">
    <property type="component" value="Unassembled WGS sequence"/>
</dbReference>
<proteinExistence type="predicted"/>
<protein>
    <submittedName>
        <fullName evidence="2">Uncharacterized protein</fullName>
    </submittedName>
</protein>
<evidence type="ECO:0000256" key="1">
    <source>
        <dbReference type="SAM" id="MobiDB-lite"/>
    </source>
</evidence>
<gene>
    <name evidence="2" type="ORF">PENDEC_c058G03964</name>
</gene>
<dbReference type="OrthoDB" id="5296287at2759"/>
<sequence length="168" mass="18460">MQKTQNSTSESSSEQLPKRPEIGDHEAVRIAAKKALAWLCHLGKTDDSARRAFEICGSCLRRIESRCFHQDDLAAVTDASEAPNLDVPTDQAYQQGRSRLNVSYSQFAGSKGFGYDRNNDGPAIAPEDTEGFSPIEPSFGTLRADIDISDCIPDPEHESLEDLLQFLG</sequence>